<feature type="domain" description="Calcineurin-like phosphoesterase" evidence="1">
    <location>
        <begin position="7"/>
        <end position="231"/>
    </location>
</feature>
<sequence>MAVQLQILSDLHLEAPPAYDVYQIPPRAPYLALLGDIGDSKSTGLINFFVRQLKNFDVVFFLLGNHEPYHSSWSDTKARLKAFAGHVAQRRQKEKNLGRFVFLDRTRYDISDGVTVLGCTLYSNILDEQLEDVSFGLNDFYNIKDWDVHLHRQAHQSDLGWLNDQVRSISRTEPQRKIIILSHHSPVFGGRATNPRYAKSPVSSGFATDLSAEECWTDPGVKLWAFGHTHYNCDYEDEKTGKHVMTNQRGYYFAQSVGFDEKKVITV</sequence>
<reference evidence="2" key="1">
    <citation type="submission" date="2020-02" db="EMBL/GenBank/DDBJ databases">
        <authorList>
            <person name="Palmer J.M."/>
        </authorList>
    </citation>
    <scope>NUCLEOTIDE SEQUENCE</scope>
    <source>
        <strain evidence="2">EPUS1.4</strain>
        <tissue evidence="2">Thallus</tissue>
    </source>
</reference>
<dbReference type="InterPro" id="IPR004843">
    <property type="entry name" value="Calcineurin-like_PHP"/>
</dbReference>
<evidence type="ECO:0000259" key="1">
    <source>
        <dbReference type="Pfam" id="PF00149"/>
    </source>
</evidence>
<evidence type="ECO:0000313" key="2">
    <source>
        <dbReference type="EMBL" id="KAF7512464.1"/>
    </source>
</evidence>
<keyword evidence="3" id="KW-1185">Reference proteome</keyword>
<dbReference type="EMBL" id="JAACFV010000012">
    <property type="protein sequence ID" value="KAF7512464.1"/>
    <property type="molecule type" value="Genomic_DNA"/>
</dbReference>
<comment type="caution">
    <text evidence="2">The sequence shown here is derived from an EMBL/GenBank/DDBJ whole genome shotgun (WGS) entry which is preliminary data.</text>
</comment>
<dbReference type="Gene3D" id="3.60.21.10">
    <property type="match status" value="1"/>
</dbReference>
<dbReference type="SUPFAM" id="SSF56300">
    <property type="entry name" value="Metallo-dependent phosphatases"/>
    <property type="match status" value="1"/>
</dbReference>
<proteinExistence type="predicted"/>
<dbReference type="PANTHER" id="PTHR37844">
    <property type="entry name" value="SER/THR PROTEIN PHOSPHATASE SUPERFAMILY (AFU_ORTHOLOGUE AFUA_1G14840)"/>
    <property type="match status" value="1"/>
</dbReference>
<dbReference type="InterPro" id="IPR029052">
    <property type="entry name" value="Metallo-depent_PP-like"/>
</dbReference>
<evidence type="ECO:0000313" key="3">
    <source>
        <dbReference type="Proteomes" id="UP000606974"/>
    </source>
</evidence>
<dbReference type="Proteomes" id="UP000606974">
    <property type="component" value="Unassembled WGS sequence"/>
</dbReference>
<organism evidence="2 3">
    <name type="scientific">Endocarpon pusillum</name>
    <dbReference type="NCBI Taxonomy" id="364733"/>
    <lineage>
        <taxon>Eukaryota</taxon>
        <taxon>Fungi</taxon>
        <taxon>Dikarya</taxon>
        <taxon>Ascomycota</taxon>
        <taxon>Pezizomycotina</taxon>
        <taxon>Eurotiomycetes</taxon>
        <taxon>Chaetothyriomycetidae</taxon>
        <taxon>Verrucariales</taxon>
        <taxon>Verrucariaceae</taxon>
        <taxon>Endocarpon</taxon>
    </lineage>
</organism>
<dbReference type="AlphaFoldDB" id="A0A8H7ARZ5"/>
<dbReference type="Pfam" id="PF00149">
    <property type="entry name" value="Metallophos"/>
    <property type="match status" value="1"/>
</dbReference>
<name>A0A8H7ARZ5_9EURO</name>
<dbReference type="OrthoDB" id="550558at2759"/>
<accession>A0A8H7ARZ5</accession>
<protein>
    <recommendedName>
        <fullName evidence="1">Calcineurin-like phosphoesterase domain-containing protein</fullName>
    </recommendedName>
</protein>
<gene>
    <name evidence="2" type="ORF">GJ744_001399</name>
</gene>
<dbReference type="PANTHER" id="PTHR37844:SF2">
    <property type="entry name" value="SER_THR PROTEIN PHOSPHATASE SUPERFAMILY (AFU_ORTHOLOGUE AFUA_1G14840)"/>
    <property type="match status" value="1"/>
</dbReference>
<dbReference type="GO" id="GO:0016787">
    <property type="term" value="F:hydrolase activity"/>
    <property type="evidence" value="ECO:0007669"/>
    <property type="project" value="InterPro"/>
</dbReference>